<reference evidence="3" key="2">
    <citation type="submission" date="2018-05" db="EMBL/GenBank/DDBJ databases">
        <title>OmerRS3 (Oryza meridionalis Reference Sequence Version 3).</title>
        <authorList>
            <person name="Zhang J."/>
            <person name="Kudrna D."/>
            <person name="Lee S."/>
            <person name="Talag J."/>
            <person name="Welchert J."/>
            <person name="Wing R.A."/>
        </authorList>
    </citation>
    <scope>NUCLEOTIDE SEQUENCE [LARGE SCALE GENOMIC DNA]</scope>
    <source>
        <strain evidence="3">cv. OR44</strain>
    </source>
</reference>
<sequence>MAWTTASLGAGHLLPVAELARCIRQLLRTPAVDCLPHTRAPQRPPPLPLHSPTGFAVFLSSLLYLRALAVVYAWFSNYASAVSASPPLASSPPQPPPPMAVAPEVPSIPQASPQALQGNGGSRFPTAWCPRRHLPRGRTPSAAPKLSDRDSLVVKSNLLCPLAVDAAVAVVDLSHPDLLDLQGRGDEADLKLASSDSGSLPWWRARLRPGHLGRRIGWAWQFVGEVRDIEGGG</sequence>
<keyword evidence="4" id="KW-1185">Reference proteome</keyword>
<feature type="transmembrane region" description="Helical" evidence="2">
    <location>
        <begin position="55"/>
        <end position="75"/>
    </location>
</feature>
<dbReference type="Proteomes" id="UP000008021">
    <property type="component" value="Chromosome 7"/>
</dbReference>
<feature type="compositionally biased region" description="Pro residues" evidence="1">
    <location>
        <begin position="89"/>
        <end position="100"/>
    </location>
</feature>
<evidence type="ECO:0000256" key="1">
    <source>
        <dbReference type="SAM" id="MobiDB-lite"/>
    </source>
</evidence>
<feature type="region of interest" description="Disordered" evidence="1">
    <location>
        <begin position="85"/>
        <end position="122"/>
    </location>
</feature>
<keyword evidence="2" id="KW-0812">Transmembrane</keyword>
<evidence type="ECO:0000313" key="3">
    <source>
        <dbReference type="EnsemblPlants" id="OMERI07G22010.1"/>
    </source>
</evidence>
<evidence type="ECO:0000313" key="4">
    <source>
        <dbReference type="Proteomes" id="UP000008021"/>
    </source>
</evidence>
<organism evidence="3">
    <name type="scientific">Oryza meridionalis</name>
    <dbReference type="NCBI Taxonomy" id="40149"/>
    <lineage>
        <taxon>Eukaryota</taxon>
        <taxon>Viridiplantae</taxon>
        <taxon>Streptophyta</taxon>
        <taxon>Embryophyta</taxon>
        <taxon>Tracheophyta</taxon>
        <taxon>Spermatophyta</taxon>
        <taxon>Magnoliopsida</taxon>
        <taxon>Liliopsida</taxon>
        <taxon>Poales</taxon>
        <taxon>Poaceae</taxon>
        <taxon>BOP clade</taxon>
        <taxon>Oryzoideae</taxon>
        <taxon>Oryzeae</taxon>
        <taxon>Oryzinae</taxon>
        <taxon>Oryza</taxon>
    </lineage>
</organism>
<keyword evidence="2" id="KW-0472">Membrane</keyword>
<protein>
    <submittedName>
        <fullName evidence="3">Uncharacterized protein</fullName>
    </submittedName>
</protein>
<name>A0A0E0EFS6_9ORYZ</name>
<dbReference type="STRING" id="40149.A0A0E0EFS6"/>
<accession>A0A0E0EFS6</accession>
<evidence type="ECO:0000256" key="2">
    <source>
        <dbReference type="SAM" id="Phobius"/>
    </source>
</evidence>
<dbReference type="Gramene" id="OMERI07G22010.1">
    <property type="protein sequence ID" value="OMERI07G22010.1"/>
    <property type="gene ID" value="OMERI07G22010"/>
</dbReference>
<proteinExistence type="predicted"/>
<dbReference type="HOGENOM" id="CLU_1191523_0_0_1"/>
<dbReference type="AlphaFoldDB" id="A0A0E0EFS6"/>
<dbReference type="EnsemblPlants" id="OMERI07G22010.1">
    <property type="protein sequence ID" value="OMERI07G22010.1"/>
    <property type="gene ID" value="OMERI07G22010"/>
</dbReference>
<reference evidence="3" key="1">
    <citation type="submission" date="2015-04" db="UniProtKB">
        <authorList>
            <consortium name="EnsemblPlants"/>
        </authorList>
    </citation>
    <scope>IDENTIFICATION</scope>
</reference>
<keyword evidence="2" id="KW-1133">Transmembrane helix</keyword>